<evidence type="ECO:0000313" key="1">
    <source>
        <dbReference type="EMBL" id="TWB42604.1"/>
    </source>
</evidence>
<name>A0A560HAF9_9PROT</name>
<dbReference type="EMBL" id="VITR01000006">
    <property type="protein sequence ID" value="TWB42604.1"/>
    <property type="molecule type" value="Genomic_DNA"/>
</dbReference>
<gene>
    <name evidence="1" type="ORF">FBZ90_106204</name>
</gene>
<evidence type="ECO:0000313" key="2">
    <source>
        <dbReference type="Proteomes" id="UP000315751"/>
    </source>
</evidence>
<protein>
    <submittedName>
        <fullName evidence="1">Uncharacterized protein</fullName>
    </submittedName>
</protein>
<dbReference type="Proteomes" id="UP000315751">
    <property type="component" value="Unassembled WGS sequence"/>
</dbReference>
<sequence length="245" mass="26527">MSVLLIVSKVDRITAQFSVRERRSRRVMSAKCIYISAINHVVRFNMGSKFMKNLASVVGLALLAAASLTACASQPAGPSIAHVTTDKFSKVVSINGVSLSDTPFGGIGKKWYLRSWVDKDTKAVTHQLYVWVNYVGDWKFYQSASDDTAQPLAFTSIARDVSDCSGGKVCILSETFGLDIPDSKLRATADKGFQVKIMAKTGEWIVLSIIPEQIQKQLTGVDQANALISGVPPVAPPAVPTPYKS</sequence>
<comment type="caution">
    <text evidence="1">The sequence shown here is derived from an EMBL/GenBank/DDBJ whole genome shotgun (WGS) entry which is preliminary data.</text>
</comment>
<dbReference type="AlphaFoldDB" id="A0A560HAF9"/>
<organism evidence="1 2">
    <name type="scientific">Nitrospirillum amazonense</name>
    <dbReference type="NCBI Taxonomy" id="28077"/>
    <lineage>
        <taxon>Bacteria</taxon>
        <taxon>Pseudomonadati</taxon>
        <taxon>Pseudomonadota</taxon>
        <taxon>Alphaproteobacteria</taxon>
        <taxon>Rhodospirillales</taxon>
        <taxon>Azospirillaceae</taxon>
        <taxon>Nitrospirillum</taxon>
    </lineage>
</organism>
<reference evidence="1 2" key="1">
    <citation type="submission" date="2019-06" db="EMBL/GenBank/DDBJ databases">
        <title>Genomic Encyclopedia of Type Strains, Phase IV (KMG-V): Genome sequencing to study the core and pangenomes of soil and plant-associated prokaryotes.</title>
        <authorList>
            <person name="Whitman W."/>
        </authorList>
    </citation>
    <scope>NUCLEOTIDE SEQUENCE [LARGE SCALE GENOMIC DNA]</scope>
    <source>
        <strain evidence="1 2">BR 11622</strain>
    </source>
</reference>
<keyword evidence="2" id="KW-1185">Reference proteome</keyword>
<accession>A0A560HAF9</accession>
<proteinExistence type="predicted"/>